<dbReference type="Proteomes" id="UP000800092">
    <property type="component" value="Unassembled WGS sequence"/>
</dbReference>
<keyword evidence="2" id="KW-1185">Reference proteome</keyword>
<dbReference type="EMBL" id="ML991837">
    <property type="protein sequence ID" value="KAF2230695.1"/>
    <property type="molecule type" value="Genomic_DNA"/>
</dbReference>
<name>A0A6A6GY71_VIRVR</name>
<sequence>MNHQCDWTFWVSKNGKGSRVPKLQDRQPLRNRVPVMHVTASHSGGEMFLPITSTGPSVYESIEASPVIRVCSASRTRGRDRGIVISPVSGTGGGKGFVLRKIISLSTFSASDRLPTRAQDDMMNLAGWRLTIRVGAPSYMVRERALLTLMTLERREPR</sequence>
<gene>
    <name evidence="1" type="ORF">EV356DRAFT_508320</name>
</gene>
<proteinExistence type="predicted"/>
<evidence type="ECO:0000313" key="1">
    <source>
        <dbReference type="EMBL" id="KAF2230695.1"/>
    </source>
</evidence>
<protein>
    <submittedName>
        <fullName evidence="1">Uncharacterized protein</fullName>
    </submittedName>
</protein>
<reference evidence="1" key="1">
    <citation type="journal article" date="2020" name="Stud. Mycol.">
        <title>101 Dothideomycetes genomes: a test case for predicting lifestyles and emergence of pathogens.</title>
        <authorList>
            <person name="Haridas S."/>
            <person name="Albert R."/>
            <person name="Binder M."/>
            <person name="Bloem J."/>
            <person name="Labutti K."/>
            <person name="Salamov A."/>
            <person name="Andreopoulos B."/>
            <person name="Baker S."/>
            <person name="Barry K."/>
            <person name="Bills G."/>
            <person name="Bluhm B."/>
            <person name="Cannon C."/>
            <person name="Castanera R."/>
            <person name="Culley D."/>
            <person name="Daum C."/>
            <person name="Ezra D."/>
            <person name="Gonzalez J."/>
            <person name="Henrissat B."/>
            <person name="Kuo A."/>
            <person name="Liang C."/>
            <person name="Lipzen A."/>
            <person name="Lutzoni F."/>
            <person name="Magnuson J."/>
            <person name="Mondo S."/>
            <person name="Nolan M."/>
            <person name="Ohm R."/>
            <person name="Pangilinan J."/>
            <person name="Park H.-J."/>
            <person name="Ramirez L."/>
            <person name="Alfaro M."/>
            <person name="Sun H."/>
            <person name="Tritt A."/>
            <person name="Yoshinaga Y."/>
            <person name="Zwiers L.-H."/>
            <person name="Turgeon B."/>
            <person name="Goodwin S."/>
            <person name="Spatafora J."/>
            <person name="Crous P."/>
            <person name="Grigoriev I."/>
        </authorList>
    </citation>
    <scope>NUCLEOTIDE SEQUENCE</scope>
    <source>
        <strain evidence="1">Tuck. ex Michener</strain>
    </source>
</reference>
<accession>A0A6A6GY71</accession>
<evidence type="ECO:0000313" key="2">
    <source>
        <dbReference type="Proteomes" id="UP000800092"/>
    </source>
</evidence>
<dbReference type="AlphaFoldDB" id="A0A6A6GY71"/>
<organism evidence="1 2">
    <name type="scientific">Viridothelium virens</name>
    <name type="common">Speckled blister lichen</name>
    <name type="synonym">Trypethelium virens</name>
    <dbReference type="NCBI Taxonomy" id="1048519"/>
    <lineage>
        <taxon>Eukaryota</taxon>
        <taxon>Fungi</taxon>
        <taxon>Dikarya</taxon>
        <taxon>Ascomycota</taxon>
        <taxon>Pezizomycotina</taxon>
        <taxon>Dothideomycetes</taxon>
        <taxon>Dothideomycetes incertae sedis</taxon>
        <taxon>Trypetheliales</taxon>
        <taxon>Trypetheliaceae</taxon>
        <taxon>Viridothelium</taxon>
    </lineage>
</organism>